<accession>A0A135WJ43</accession>
<sequence length="64" mass="6841">MKNHASFGSQLDKLKKAIKSVNPNLNEYDALALAKNGIVTSLDAVESSVNDNHRRGKAGTTCTP</sequence>
<evidence type="ECO:0000313" key="1">
    <source>
        <dbReference type="EMBL" id="KXH84890.1"/>
    </source>
</evidence>
<protein>
    <submittedName>
        <fullName evidence="1">Uncharacterized protein</fullName>
    </submittedName>
</protein>
<reference evidence="1 2" key="2">
    <citation type="journal article" date="2016" name="Genome Announc.">
        <title>Draft Genome Sequence of a Biocontrol Rhizobacterium, Chryseobacterium kwangjuense Strain KJ1R5, Isolated from Pepper (Capsicum annuum).</title>
        <authorList>
            <person name="Jeong J.J."/>
            <person name="Park H."/>
            <person name="Park B.H."/>
            <person name="Mannaa M."/>
            <person name="Sang M.K."/>
            <person name="Choi I.G."/>
            <person name="Kim K.D."/>
        </authorList>
    </citation>
    <scope>NUCLEOTIDE SEQUENCE [LARGE SCALE GENOMIC DNA]</scope>
    <source>
        <strain evidence="1 2">KJ1R5</strain>
    </source>
</reference>
<dbReference type="Proteomes" id="UP000070513">
    <property type="component" value="Unassembled WGS sequence"/>
</dbReference>
<dbReference type="AlphaFoldDB" id="A0A135WJ43"/>
<organism evidence="1 2">
    <name type="scientific">Chryseobacterium kwangjuense</name>
    <dbReference type="NCBI Taxonomy" id="267125"/>
    <lineage>
        <taxon>Bacteria</taxon>
        <taxon>Pseudomonadati</taxon>
        <taxon>Bacteroidota</taxon>
        <taxon>Flavobacteriia</taxon>
        <taxon>Flavobacteriales</taxon>
        <taxon>Weeksellaceae</taxon>
        <taxon>Chryseobacterium group</taxon>
        <taxon>Chryseobacterium</taxon>
    </lineage>
</organism>
<evidence type="ECO:0000313" key="2">
    <source>
        <dbReference type="Proteomes" id="UP000070513"/>
    </source>
</evidence>
<comment type="caution">
    <text evidence="1">The sequence shown here is derived from an EMBL/GenBank/DDBJ whole genome shotgun (WGS) entry which is preliminary data.</text>
</comment>
<name>A0A135WJ43_9FLAO</name>
<gene>
    <name evidence="1" type="ORF">AU378_03805</name>
</gene>
<reference evidence="2" key="1">
    <citation type="submission" date="2015-12" db="EMBL/GenBank/DDBJ databases">
        <title>Genome sequence of a biocontrol rhizobacterium Chryseobacterium kwangjuense strain KJ1R5 isolated from pepper (Capsicum annuum L.).</title>
        <authorList>
            <person name="Jeong J.-J."/>
            <person name="Park H."/>
            <person name="Mannaa M."/>
            <person name="Sang M.K."/>
            <person name="Choi I.-G."/>
            <person name="Kim K.D."/>
        </authorList>
    </citation>
    <scope>NUCLEOTIDE SEQUENCE [LARGE SCALE GENOMIC DNA]</scope>
    <source>
        <strain evidence="2">KJ1R5</strain>
    </source>
</reference>
<dbReference type="EMBL" id="LPUR01000001">
    <property type="protein sequence ID" value="KXH84890.1"/>
    <property type="molecule type" value="Genomic_DNA"/>
</dbReference>
<proteinExistence type="predicted"/>